<reference evidence="2 3" key="1">
    <citation type="submission" date="2018-07" db="EMBL/GenBank/DDBJ databases">
        <title>Bacillus sp. YLB-04 draft genome sequence.</title>
        <authorList>
            <person name="Yu L."/>
            <person name="Tang X."/>
        </authorList>
    </citation>
    <scope>NUCLEOTIDE SEQUENCE [LARGE SCALE GENOMIC DNA]</scope>
    <source>
        <strain evidence="2 3">YLB-04</strain>
    </source>
</reference>
<proteinExistence type="predicted"/>
<gene>
    <name evidence="2" type="ORF">DRW41_09270</name>
</gene>
<keyword evidence="1" id="KW-1133">Transmembrane helix</keyword>
<keyword evidence="1" id="KW-0812">Transmembrane</keyword>
<name>A0A3D8GQW2_9BACI</name>
<protein>
    <submittedName>
        <fullName evidence="2">Uncharacterized protein</fullName>
    </submittedName>
</protein>
<evidence type="ECO:0000313" key="2">
    <source>
        <dbReference type="EMBL" id="RDU36885.1"/>
    </source>
</evidence>
<accession>A0A3D8GQW2</accession>
<evidence type="ECO:0000256" key="1">
    <source>
        <dbReference type="SAM" id="Phobius"/>
    </source>
</evidence>
<dbReference type="RefSeq" id="WP_115451713.1">
    <property type="nucleotide sequence ID" value="NZ_QNQT01000003.1"/>
</dbReference>
<organism evidence="2 3">
    <name type="scientific">Neobacillus piezotolerans</name>
    <dbReference type="NCBI Taxonomy" id="2259171"/>
    <lineage>
        <taxon>Bacteria</taxon>
        <taxon>Bacillati</taxon>
        <taxon>Bacillota</taxon>
        <taxon>Bacilli</taxon>
        <taxon>Bacillales</taxon>
        <taxon>Bacillaceae</taxon>
        <taxon>Neobacillus</taxon>
    </lineage>
</organism>
<dbReference type="EMBL" id="QNQT01000003">
    <property type="protein sequence ID" value="RDU36885.1"/>
    <property type="molecule type" value="Genomic_DNA"/>
</dbReference>
<dbReference type="OrthoDB" id="2958512at2"/>
<keyword evidence="1" id="KW-0472">Membrane</keyword>
<dbReference type="AlphaFoldDB" id="A0A3D8GQW2"/>
<evidence type="ECO:0000313" key="3">
    <source>
        <dbReference type="Proteomes" id="UP000257144"/>
    </source>
</evidence>
<sequence>MGQFNEELKSALHGSLPEESILSEAEKQQIRERIKGLQGKKLRKPRDILPKTLTALVAAAVLLAGGGIAGKELGLLDIGTGSRATTPDFPFYDGVDEGNFLNGWELVKKGPVGEKIEGNSSLMEARFTGKAILIGTLIYHGAGMGDKANKIFFVPDKEVFERLPINPGIGDEFTFNQQDADQLAMVFGLAANSMREGVEIEVTGYTAYARAELNIPDILKLERVVIPEEPEITYSSRPVPLNEKGNLELTDTLKAAYDEFAQTHNEVILHTLDSYSVFLFFFYAEQIRDYETQFALFNDDPDVTPIFTSVEEYVKVSQDRDMDAGNEKLLKKVLGSPLKQVAFIGDDEAVVTISEEDGLGFRLVKNHKGIWKVSWLPIQ</sequence>
<comment type="caution">
    <text evidence="2">The sequence shown here is derived from an EMBL/GenBank/DDBJ whole genome shotgun (WGS) entry which is preliminary data.</text>
</comment>
<keyword evidence="3" id="KW-1185">Reference proteome</keyword>
<feature type="transmembrane region" description="Helical" evidence="1">
    <location>
        <begin position="48"/>
        <end position="69"/>
    </location>
</feature>
<dbReference type="Proteomes" id="UP000257144">
    <property type="component" value="Unassembled WGS sequence"/>
</dbReference>